<gene>
    <name evidence="3" type="ORF">g.9251</name>
</gene>
<evidence type="ECO:0000256" key="2">
    <source>
        <dbReference type="SAM" id="SignalP"/>
    </source>
</evidence>
<proteinExistence type="predicted"/>
<reference evidence="3" key="1">
    <citation type="submission" date="2015-12" db="EMBL/GenBank/DDBJ databases">
        <title>De novo transcriptome assembly of four potential Pierce s Disease insect vectors from Arizona vineyards.</title>
        <authorList>
            <person name="Tassone E.E."/>
        </authorList>
    </citation>
    <scope>NUCLEOTIDE SEQUENCE</scope>
</reference>
<evidence type="ECO:0000313" key="3">
    <source>
        <dbReference type="EMBL" id="JAS21148.1"/>
    </source>
</evidence>
<protein>
    <submittedName>
        <fullName evidence="3">Uncharacterized protein</fullName>
    </submittedName>
</protein>
<feature type="region of interest" description="Disordered" evidence="1">
    <location>
        <begin position="127"/>
        <end position="159"/>
    </location>
</feature>
<name>A0A1B6D632_9HEMI</name>
<evidence type="ECO:0000256" key="1">
    <source>
        <dbReference type="SAM" id="MobiDB-lite"/>
    </source>
</evidence>
<organism evidence="3">
    <name type="scientific">Clastoptera arizonana</name>
    <name type="common">Arizona spittle bug</name>
    <dbReference type="NCBI Taxonomy" id="38151"/>
    <lineage>
        <taxon>Eukaryota</taxon>
        <taxon>Metazoa</taxon>
        <taxon>Ecdysozoa</taxon>
        <taxon>Arthropoda</taxon>
        <taxon>Hexapoda</taxon>
        <taxon>Insecta</taxon>
        <taxon>Pterygota</taxon>
        <taxon>Neoptera</taxon>
        <taxon>Paraneoptera</taxon>
        <taxon>Hemiptera</taxon>
        <taxon>Auchenorrhyncha</taxon>
        <taxon>Cercopoidea</taxon>
        <taxon>Clastopteridae</taxon>
        <taxon>Clastoptera</taxon>
    </lineage>
</organism>
<keyword evidence="2" id="KW-0732">Signal</keyword>
<feature type="chain" id="PRO_5008580984" evidence="2">
    <location>
        <begin position="17"/>
        <end position="178"/>
    </location>
</feature>
<dbReference type="EMBL" id="GEDC01016150">
    <property type="protein sequence ID" value="JAS21148.1"/>
    <property type="molecule type" value="Transcribed_RNA"/>
</dbReference>
<accession>A0A1B6D632</accession>
<dbReference type="AlphaFoldDB" id="A0A1B6D632"/>
<sequence length="178" mass="19081">MFFVVVLCLLIKAAVAQDLSFALPTMAPMIPSDTVRVDEPFGVYNNETSTPMSHINHTETTNSTAHGIGGEHTTGIHNSTMDYNTTMATHNATLEIHNATMEMQNTTMEFHPPTMELHNTTMGMNTTIPPTQVSTSNHTDSGNTTTPSPSVDPRSSATSASSFGLVLIISAIATTTLR</sequence>
<feature type="signal peptide" evidence="2">
    <location>
        <begin position="1"/>
        <end position="16"/>
    </location>
</feature>